<feature type="region of interest" description="Disordered" evidence="1">
    <location>
        <begin position="222"/>
        <end position="275"/>
    </location>
</feature>
<gene>
    <name evidence="2" type="ORF">NLI96_g7814</name>
</gene>
<name>A0AAD5V3N1_9APHY</name>
<evidence type="ECO:0000256" key="1">
    <source>
        <dbReference type="SAM" id="MobiDB-lite"/>
    </source>
</evidence>
<reference evidence="2" key="1">
    <citation type="submission" date="2022-07" db="EMBL/GenBank/DDBJ databases">
        <title>Genome Sequence of Physisporinus lineatus.</title>
        <authorList>
            <person name="Buettner E."/>
        </authorList>
    </citation>
    <scope>NUCLEOTIDE SEQUENCE</scope>
    <source>
        <strain evidence="2">VT162</strain>
    </source>
</reference>
<protein>
    <submittedName>
        <fullName evidence="2">Uncharacterized protein</fullName>
    </submittedName>
</protein>
<keyword evidence="3" id="KW-1185">Reference proteome</keyword>
<sequence length="442" mass="49651">MGPGTLSEELNHIYNFGEEWETQSEDREEESCCQDCNAACRERRAAKTRIPKHLRGNTALGNQGNTEHVEQLPPMQYGGYRINPNIHPPQYRYSDMREIPGLYMEPPPMGYPILYNSQYYPTTIAPGPGFYPMQPMPNQYMGPMTTISHQGIEPFGGGRDYPTNQGSTLINQGLISLQSRMNLEPTNEGLSDLQLHIDIPQYMIEAGLTSIELIDAALQHQEQSGSTRTQEDVDLTPQGGMSGHERSTEPQSNDGHAPYTNDTTEPEPRAPSGQLSTETMNVLMAEEGTTATMPPFILNNVKRWTTYLQLENRVDIPGFNRPQPMTTERELSALHGMLTIMELVTTCHRVTKMFDVFDVIRVIVSELMQDTGVGVRQCRLSEEMVTDVDNMALEMPRFLFKIQEVTNISTWISLNAPVAETGRSPSPVNDDDEVIWSDEDGM</sequence>
<dbReference type="EMBL" id="JANAWD010000333">
    <property type="protein sequence ID" value="KAJ3481212.1"/>
    <property type="molecule type" value="Genomic_DNA"/>
</dbReference>
<accession>A0AAD5V3N1</accession>
<evidence type="ECO:0000313" key="3">
    <source>
        <dbReference type="Proteomes" id="UP001212997"/>
    </source>
</evidence>
<dbReference type="Proteomes" id="UP001212997">
    <property type="component" value="Unassembled WGS sequence"/>
</dbReference>
<proteinExistence type="predicted"/>
<organism evidence="2 3">
    <name type="scientific">Meripilus lineatus</name>
    <dbReference type="NCBI Taxonomy" id="2056292"/>
    <lineage>
        <taxon>Eukaryota</taxon>
        <taxon>Fungi</taxon>
        <taxon>Dikarya</taxon>
        <taxon>Basidiomycota</taxon>
        <taxon>Agaricomycotina</taxon>
        <taxon>Agaricomycetes</taxon>
        <taxon>Polyporales</taxon>
        <taxon>Meripilaceae</taxon>
        <taxon>Meripilus</taxon>
    </lineage>
</organism>
<comment type="caution">
    <text evidence="2">The sequence shown here is derived from an EMBL/GenBank/DDBJ whole genome shotgun (WGS) entry which is preliminary data.</text>
</comment>
<evidence type="ECO:0000313" key="2">
    <source>
        <dbReference type="EMBL" id="KAJ3481212.1"/>
    </source>
</evidence>
<dbReference type="AlphaFoldDB" id="A0AAD5V3N1"/>